<name>A0A4Q1JWS1_9GAMM</name>
<dbReference type="Proteomes" id="UP000289784">
    <property type="component" value="Unassembled WGS sequence"/>
</dbReference>
<keyword evidence="3" id="KW-1185">Reference proteome</keyword>
<feature type="transmembrane region" description="Helical" evidence="1">
    <location>
        <begin position="21"/>
        <end position="42"/>
    </location>
</feature>
<evidence type="ECO:0000256" key="1">
    <source>
        <dbReference type="SAM" id="Phobius"/>
    </source>
</evidence>
<feature type="transmembrane region" description="Helical" evidence="1">
    <location>
        <begin position="111"/>
        <end position="130"/>
    </location>
</feature>
<evidence type="ECO:0000313" key="2">
    <source>
        <dbReference type="EMBL" id="RXR06497.1"/>
    </source>
</evidence>
<reference evidence="2 3" key="1">
    <citation type="submission" date="2019-01" db="EMBL/GenBank/DDBJ databases">
        <title>Pseudoxanthomonas composti sp. nov., isolated from compost.</title>
        <authorList>
            <person name="Yang G."/>
        </authorList>
    </citation>
    <scope>NUCLEOTIDE SEQUENCE [LARGE SCALE GENOMIC DNA]</scope>
    <source>
        <strain evidence="2 3">GSS15</strain>
    </source>
</reference>
<keyword evidence="1" id="KW-1133">Transmembrane helix</keyword>
<gene>
    <name evidence="2" type="ORF">EPA99_07575</name>
</gene>
<protein>
    <submittedName>
        <fullName evidence="2">Uncharacterized protein</fullName>
    </submittedName>
</protein>
<dbReference type="OrthoDB" id="5998922at2"/>
<dbReference type="EMBL" id="SAWZ01000003">
    <property type="protein sequence ID" value="RXR06497.1"/>
    <property type="molecule type" value="Genomic_DNA"/>
</dbReference>
<comment type="caution">
    <text evidence="2">The sequence shown here is derived from an EMBL/GenBank/DDBJ whole genome shotgun (WGS) entry which is preliminary data.</text>
</comment>
<keyword evidence="1" id="KW-0472">Membrane</keyword>
<proteinExistence type="predicted"/>
<feature type="transmembrane region" description="Helical" evidence="1">
    <location>
        <begin position="166"/>
        <end position="187"/>
    </location>
</feature>
<accession>A0A4Q1JWS1</accession>
<dbReference type="AlphaFoldDB" id="A0A4Q1JWS1"/>
<feature type="transmembrane region" description="Helical" evidence="1">
    <location>
        <begin position="75"/>
        <end position="99"/>
    </location>
</feature>
<dbReference type="RefSeq" id="WP_129470604.1">
    <property type="nucleotide sequence ID" value="NZ_SAWZ01000003.1"/>
</dbReference>
<sequence length="200" mass="21431">MSAMPPAPPPLPHATAPHSGFVNVLAWVTIAMAVLGGLSGLVQAGTAAVLPADHTLRMLFGGAEPGPRLPPLFHWYYTHGLITGLASVLLSALLGAAAWGLLQRREWGRRAFIAMVVLGTLMQLASLALLPQMVDMVVAMQEARLSIETGGPVGPLPPEFAQMMRAMMLIPAALMVVFAGFHVWIIWKLGRPEIRAEFSR</sequence>
<evidence type="ECO:0000313" key="3">
    <source>
        <dbReference type="Proteomes" id="UP000289784"/>
    </source>
</evidence>
<keyword evidence="1" id="KW-0812">Transmembrane</keyword>
<organism evidence="2 3">
    <name type="scientific">Pseudoxanthomonas composti</name>
    <dbReference type="NCBI Taxonomy" id="2137479"/>
    <lineage>
        <taxon>Bacteria</taxon>
        <taxon>Pseudomonadati</taxon>
        <taxon>Pseudomonadota</taxon>
        <taxon>Gammaproteobacteria</taxon>
        <taxon>Lysobacterales</taxon>
        <taxon>Lysobacteraceae</taxon>
        <taxon>Pseudoxanthomonas</taxon>
    </lineage>
</organism>